<dbReference type="InterPro" id="IPR051315">
    <property type="entry name" value="Bact_Chemotaxis_CheA"/>
</dbReference>
<dbReference type="GO" id="GO:0005737">
    <property type="term" value="C:cytoplasm"/>
    <property type="evidence" value="ECO:0007669"/>
    <property type="project" value="UniProtKB-SubCell"/>
</dbReference>
<dbReference type="Gene3D" id="3.30.70.1110">
    <property type="entry name" value="Histidine kinase CheA-like, P2 response regulator-binding domain"/>
    <property type="match status" value="2"/>
</dbReference>
<evidence type="ECO:0000256" key="13">
    <source>
        <dbReference type="PROSITE-ProRule" id="PRU00110"/>
    </source>
</evidence>
<dbReference type="InterPro" id="IPR036890">
    <property type="entry name" value="HATPase_C_sf"/>
</dbReference>
<dbReference type="SUPFAM" id="SSF103039">
    <property type="entry name" value="CheC-like"/>
    <property type="match status" value="1"/>
</dbReference>
<evidence type="ECO:0000256" key="8">
    <source>
        <dbReference type="ARBA" id="ARBA00022679"/>
    </source>
</evidence>
<dbReference type="SMART" id="SM00387">
    <property type="entry name" value="HATPase_c"/>
    <property type="match status" value="1"/>
</dbReference>
<dbReference type="Pfam" id="PF01627">
    <property type="entry name" value="Hpt"/>
    <property type="match status" value="1"/>
</dbReference>
<dbReference type="InterPro" id="IPR007597">
    <property type="entry name" value="CheC"/>
</dbReference>
<evidence type="ECO:0000256" key="12">
    <source>
        <dbReference type="ARBA" id="ARBA00023012"/>
    </source>
</evidence>
<name>Q2FMT1_METHJ</name>
<evidence type="ECO:0000256" key="7">
    <source>
        <dbReference type="ARBA" id="ARBA00022553"/>
    </source>
</evidence>
<keyword evidence="10 18" id="KW-0418">Kinase</keyword>
<evidence type="ECO:0000259" key="15">
    <source>
        <dbReference type="PROSITE" id="PS50109"/>
    </source>
</evidence>
<dbReference type="Gene3D" id="1.10.287.560">
    <property type="entry name" value="Histidine kinase CheA-like, homodimeric domain"/>
    <property type="match status" value="1"/>
</dbReference>
<dbReference type="InterPro" id="IPR008207">
    <property type="entry name" value="Sig_transdc_His_kin_Hpt_dom"/>
</dbReference>
<protein>
    <recommendedName>
        <fullName evidence="4">Chemotaxis protein CheA</fullName>
        <ecNumber evidence="3">2.7.13.3</ecNumber>
    </recommendedName>
</protein>
<gene>
    <name evidence="18" type="ordered locus">Mhun_0110</name>
</gene>
<keyword evidence="19" id="KW-1185">Reference proteome</keyword>
<dbReference type="EMBL" id="CP000254">
    <property type="protein sequence ID" value="ABD39888.1"/>
    <property type="molecule type" value="Genomic_DNA"/>
</dbReference>
<keyword evidence="12" id="KW-0902">Two-component regulatory system</keyword>
<dbReference type="InterPro" id="IPR005467">
    <property type="entry name" value="His_kinase_dom"/>
</dbReference>
<dbReference type="PROSITE" id="PS50109">
    <property type="entry name" value="HIS_KIN"/>
    <property type="match status" value="1"/>
</dbReference>
<evidence type="ECO:0000256" key="9">
    <source>
        <dbReference type="ARBA" id="ARBA00022741"/>
    </source>
</evidence>
<dbReference type="eggNOG" id="arCOG02381">
    <property type="taxonomic scope" value="Archaea"/>
</dbReference>
<dbReference type="PANTHER" id="PTHR43395">
    <property type="entry name" value="SENSOR HISTIDINE KINASE CHEA"/>
    <property type="match status" value="1"/>
</dbReference>
<feature type="region of interest" description="Disordered" evidence="14">
    <location>
        <begin position="129"/>
        <end position="151"/>
    </location>
</feature>
<keyword evidence="5" id="KW-0963">Cytoplasm</keyword>
<dbReference type="InterPro" id="IPR036061">
    <property type="entry name" value="CheW-like_dom_sf"/>
</dbReference>
<dbReference type="GeneID" id="3923805"/>
<dbReference type="GO" id="GO:0000155">
    <property type="term" value="F:phosphorelay sensor kinase activity"/>
    <property type="evidence" value="ECO:0007669"/>
    <property type="project" value="InterPro"/>
</dbReference>
<dbReference type="EnsemblBacteria" id="ABD39888">
    <property type="protein sequence ID" value="ABD39888"/>
    <property type="gene ID" value="Mhun_0110"/>
</dbReference>
<dbReference type="InterPro" id="IPR004358">
    <property type="entry name" value="Sig_transdc_His_kin-like_C"/>
</dbReference>
<dbReference type="CDD" id="cd17909">
    <property type="entry name" value="CheC_ClassI"/>
    <property type="match status" value="1"/>
</dbReference>
<dbReference type="CDD" id="cd16916">
    <property type="entry name" value="HATPase_CheA-like"/>
    <property type="match status" value="1"/>
</dbReference>
<keyword evidence="9" id="KW-0547">Nucleotide-binding</keyword>
<dbReference type="KEGG" id="mhu:Mhun_0110"/>
<dbReference type="Pfam" id="PF01584">
    <property type="entry name" value="CheW"/>
    <property type="match status" value="1"/>
</dbReference>
<dbReference type="CDD" id="cd00088">
    <property type="entry name" value="HPT"/>
    <property type="match status" value="1"/>
</dbReference>
<evidence type="ECO:0000256" key="4">
    <source>
        <dbReference type="ARBA" id="ARBA00021495"/>
    </source>
</evidence>
<dbReference type="InterPro" id="IPR037006">
    <property type="entry name" value="CheA-like_homodim_sf"/>
</dbReference>
<dbReference type="GO" id="GO:0016787">
    <property type="term" value="F:hydrolase activity"/>
    <property type="evidence" value="ECO:0007669"/>
    <property type="project" value="InterPro"/>
</dbReference>
<dbReference type="PANTHER" id="PTHR43395:SF10">
    <property type="entry name" value="CHEMOTAXIS PROTEIN CHEA"/>
    <property type="match status" value="1"/>
</dbReference>
<evidence type="ECO:0000256" key="2">
    <source>
        <dbReference type="ARBA" id="ARBA00004496"/>
    </source>
</evidence>
<feature type="domain" description="CheW-like" evidence="16">
    <location>
        <begin position="650"/>
        <end position="779"/>
    </location>
</feature>
<dbReference type="Pfam" id="PF02518">
    <property type="entry name" value="HATPase_c"/>
    <property type="match status" value="1"/>
</dbReference>
<sequence>MSDLDAYRSLYVAESRENLEGIVSNLLVLEKGTDSHAIDEIFRSAHSLKGMSASMGFSHMEEICHALEDVFSQIRSGRLEVTQSLVDDLLGGADDIELMIDEIEAGGDGQLDHKDQRVKSLKRWLSADEEKEVVKPAPKTPAPIEPPSSDTAGDMYEGPAYDQDYGSGCLTYTITFSLADNVDNKNLRGMLILQNLESIGEIVTCSPERTIVEDDENFTGNVTLEFRTNAGKSAIETILGVSDIKTRTISEPAIPAEVSGVPQAKDEPAIPLTKGPSDTGFRYEIHVEISSSVDSRNLRSMLLLQNLEGLGTILHLSPKREIIEDSDTYNGVMDILLSTVEPQEKIHALLKGSDIKNYSVRVEVPEISKEPGAALEGSDSTSFAGIRASSADKAEKKREVKNIRVDIDRLDHMMNLVEDLVINRGRLEQIAQQYKIKELDETLNMVGRSVSDLQVMMMDIRMIPLNHIFNRFPRTVRDIAAKEGKEVDFVVEGGDTELDRSVMDGLNDPLLHLIRNALDHGIEPPDVRIANGKNPKGRLTLSASRDKDNVIIVIEDDGGGVNVEKIKKKAIERGLITEEIAASMSDQDAYDLLFQPGFSTADKITDISGRGVGLDVVKTTIASLQGTIKLESVPGQGSRFELVLPPTMAIVMVMMIRINGKRCAIPITNVAEVASLAAFPIQNIGNGEGLLMRDEIIVLYRLDDMLGRSKSEEVIVVLQNGNRKGAIIADLIEGQQEVVIKPLSKFVGACEGVSGVTIPGDGEVVPVLDVKAILREGGQKSGRKSGGRRVKKMIKNVIADGDLAISEQQADELRELGNIGAAHAATTLSTILSTMIQIRVPEIILVNLANLRNYLDDVMAAMTVFQIQGQIKGEGYLILHIPEDSIIRLTNIMIGTTELNREIDDMDRSAINEIGNIMTSSFLDACATLLNIIMIPSPPSMVIDMPHAALESIIATQEIKENVDEVVLFRTELTCATHEIKANIILLPSRSLLAEIFARMENVIAVAKSG</sequence>
<dbReference type="eggNOG" id="arCOG04403">
    <property type="taxonomic scope" value="Archaea"/>
</dbReference>
<keyword evidence="6" id="KW-0145">Chemotaxis</keyword>
<dbReference type="Pfam" id="PF07194">
    <property type="entry name" value="P2"/>
    <property type="match status" value="2"/>
</dbReference>
<dbReference type="SUPFAM" id="SSF47226">
    <property type="entry name" value="Histidine-containing phosphotransfer domain, HPT domain"/>
    <property type="match status" value="1"/>
</dbReference>
<dbReference type="InterPro" id="IPR036641">
    <property type="entry name" value="HPT_dom_sf"/>
</dbReference>
<dbReference type="RefSeq" id="WP_011447184.1">
    <property type="nucleotide sequence ID" value="NC_007796.1"/>
</dbReference>
<feature type="domain" description="HPt" evidence="17">
    <location>
        <begin position="1"/>
        <end position="103"/>
    </location>
</feature>
<proteinExistence type="predicted"/>
<reference evidence="19" key="1">
    <citation type="journal article" date="2016" name="Stand. Genomic Sci.">
        <title>Complete genome sequence of Methanospirillum hungatei type strain JF1.</title>
        <authorList>
            <person name="Gunsalus R.P."/>
            <person name="Cook L.E."/>
            <person name="Crable B."/>
            <person name="Rohlin L."/>
            <person name="McDonald E."/>
            <person name="Mouttaki H."/>
            <person name="Sieber J.R."/>
            <person name="Poweleit N."/>
            <person name="Zhou H."/>
            <person name="Lapidus A.L."/>
            <person name="Daligault H.E."/>
            <person name="Land M."/>
            <person name="Gilna P."/>
            <person name="Ivanova N."/>
            <person name="Kyrpides N."/>
            <person name="Culley D.E."/>
            <person name="McInerney M.J."/>
        </authorList>
    </citation>
    <scope>NUCLEOTIDE SEQUENCE [LARGE SCALE GENOMIC DNA]</scope>
    <source>
        <strain evidence="19">ATCC 27890 / DSM 864 / NBRC 100397 / JF-1</strain>
    </source>
</reference>
<evidence type="ECO:0000313" key="18">
    <source>
        <dbReference type="EMBL" id="ABD39888.1"/>
    </source>
</evidence>
<dbReference type="InterPro" id="IPR028976">
    <property type="entry name" value="CheC-like_sf"/>
</dbReference>
<dbReference type="AlphaFoldDB" id="Q2FMT1"/>
<dbReference type="GO" id="GO:0005524">
    <property type="term" value="F:ATP binding"/>
    <property type="evidence" value="ECO:0007669"/>
    <property type="project" value="UniProtKB-KW"/>
</dbReference>
<dbReference type="InterPro" id="IPR003594">
    <property type="entry name" value="HATPase_dom"/>
</dbReference>
<dbReference type="Proteomes" id="UP000001941">
    <property type="component" value="Chromosome"/>
</dbReference>
<dbReference type="FunFam" id="3.30.565.10:FF:000016">
    <property type="entry name" value="Chemotaxis protein CheA, putative"/>
    <property type="match status" value="1"/>
</dbReference>
<dbReference type="PROSITE" id="PS50894">
    <property type="entry name" value="HPT"/>
    <property type="match status" value="1"/>
</dbReference>
<evidence type="ECO:0000256" key="11">
    <source>
        <dbReference type="ARBA" id="ARBA00022840"/>
    </source>
</evidence>
<keyword evidence="8" id="KW-0808">Transferase</keyword>
<dbReference type="SMART" id="SM00260">
    <property type="entry name" value="CheW"/>
    <property type="match status" value="1"/>
</dbReference>
<dbReference type="InterPro" id="IPR002545">
    <property type="entry name" value="CheW-lke_dom"/>
</dbReference>
<dbReference type="SUPFAM" id="SSF55052">
    <property type="entry name" value="CheY-binding domain of CheA"/>
    <property type="match status" value="2"/>
</dbReference>
<feature type="domain" description="Histidine kinase" evidence="15">
    <location>
        <begin position="374"/>
        <end position="648"/>
    </location>
</feature>
<comment type="catalytic activity">
    <reaction evidence="1">
        <text>ATP + protein L-histidine = ADP + protein N-phospho-L-histidine.</text>
        <dbReference type="EC" id="2.7.13.3"/>
    </reaction>
</comment>
<dbReference type="Gene3D" id="3.40.1550.10">
    <property type="entry name" value="CheC-like"/>
    <property type="match status" value="1"/>
</dbReference>
<dbReference type="InterPro" id="IPR010808">
    <property type="entry name" value="CheA_P2-bd"/>
</dbReference>
<dbReference type="SMART" id="SM00073">
    <property type="entry name" value="HPT"/>
    <property type="match status" value="1"/>
</dbReference>
<dbReference type="Gene3D" id="2.30.30.40">
    <property type="entry name" value="SH3 Domains"/>
    <property type="match status" value="1"/>
</dbReference>
<dbReference type="SUPFAM" id="SSF47384">
    <property type="entry name" value="Homodimeric domain of signal transducing histidine kinase"/>
    <property type="match status" value="1"/>
</dbReference>
<dbReference type="HOGENOM" id="CLU_000650_3_6_2"/>
<evidence type="ECO:0000259" key="16">
    <source>
        <dbReference type="PROSITE" id="PS50851"/>
    </source>
</evidence>
<dbReference type="SUPFAM" id="SSF50341">
    <property type="entry name" value="CheW-like"/>
    <property type="match status" value="1"/>
</dbReference>
<evidence type="ECO:0000313" key="19">
    <source>
        <dbReference type="Proteomes" id="UP000001941"/>
    </source>
</evidence>
<evidence type="ECO:0000256" key="1">
    <source>
        <dbReference type="ARBA" id="ARBA00000085"/>
    </source>
</evidence>
<dbReference type="Gene3D" id="3.30.565.10">
    <property type="entry name" value="Histidine kinase-like ATPase, C-terminal domain"/>
    <property type="match status" value="1"/>
</dbReference>
<dbReference type="Pfam" id="PF02895">
    <property type="entry name" value="H-kinase_dim"/>
    <property type="match status" value="1"/>
</dbReference>
<dbReference type="InterPro" id="IPR036097">
    <property type="entry name" value="HisK_dim/P_sf"/>
</dbReference>
<dbReference type="Pfam" id="PF04509">
    <property type="entry name" value="CheC"/>
    <property type="match status" value="2"/>
</dbReference>
<dbReference type="InterPro" id="IPR037052">
    <property type="entry name" value="CheA-like_P2_sf"/>
</dbReference>
<evidence type="ECO:0000256" key="6">
    <source>
        <dbReference type="ARBA" id="ARBA00022500"/>
    </source>
</evidence>
<dbReference type="GO" id="GO:0006935">
    <property type="term" value="P:chemotaxis"/>
    <property type="evidence" value="ECO:0007669"/>
    <property type="project" value="UniProtKB-KW"/>
</dbReference>
<dbReference type="EC" id="2.7.13.3" evidence="3"/>
<evidence type="ECO:0000256" key="3">
    <source>
        <dbReference type="ARBA" id="ARBA00012438"/>
    </source>
</evidence>
<accession>Q2FMT1</accession>
<feature type="modified residue" description="Phosphohistidine" evidence="13">
    <location>
        <position position="46"/>
    </location>
</feature>
<dbReference type="SUPFAM" id="SSF55874">
    <property type="entry name" value="ATPase domain of HSP90 chaperone/DNA topoisomerase II/histidine kinase"/>
    <property type="match status" value="1"/>
</dbReference>
<dbReference type="InterPro" id="IPR004105">
    <property type="entry name" value="CheA-like_dim"/>
</dbReference>
<evidence type="ECO:0000256" key="5">
    <source>
        <dbReference type="ARBA" id="ARBA00022490"/>
    </source>
</evidence>
<dbReference type="PROSITE" id="PS50851">
    <property type="entry name" value="CHEW"/>
    <property type="match status" value="1"/>
</dbReference>
<dbReference type="PRINTS" id="PR00344">
    <property type="entry name" value="BCTRLSENSOR"/>
</dbReference>
<dbReference type="InParanoid" id="Q2FMT1"/>
<dbReference type="STRING" id="323259.Mhun_0110"/>
<dbReference type="Gene3D" id="1.20.120.160">
    <property type="entry name" value="HPT domain"/>
    <property type="match status" value="1"/>
</dbReference>
<comment type="subcellular location">
    <subcellularLocation>
        <location evidence="2">Cytoplasm</location>
    </subcellularLocation>
</comment>
<evidence type="ECO:0000256" key="10">
    <source>
        <dbReference type="ARBA" id="ARBA00022777"/>
    </source>
</evidence>
<organism evidence="18 19">
    <name type="scientific">Methanospirillum hungatei JF-1 (strain ATCC 27890 / DSM 864 / NBRC 100397 / JF-1)</name>
    <dbReference type="NCBI Taxonomy" id="323259"/>
    <lineage>
        <taxon>Archaea</taxon>
        <taxon>Methanobacteriati</taxon>
        <taxon>Methanobacteriota</taxon>
        <taxon>Stenosarchaea group</taxon>
        <taxon>Methanomicrobia</taxon>
        <taxon>Methanomicrobiales</taxon>
        <taxon>Methanospirillaceae</taxon>
        <taxon>Methanospirillum</taxon>
    </lineage>
</organism>
<dbReference type="SMART" id="SM01231">
    <property type="entry name" value="H-kinase_dim"/>
    <property type="match status" value="1"/>
</dbReference>
<evidence type="ECO:0000256" key="14">
    <source>
        <dbReference type="SAM" id="MobiDB-lite"/>
    </source>
</evidence>
<dbReference type="InterPro" id="IPR035891">
    <property type="entry name" value="CheY-binding_CheA"/>
</dbReference>
<keyword evidence="7 13" id="KW-0597">Phosphoprotein</keyword>
<evidence type="ECO:0000259" key="17">
    <source>
        <dbReference type="PROSITE" id="PS50894"/>
    </source>
</evidence>
<keyword evidence="11" id="KW-0067">ATP-binding</keyword>